<evidence type="ECO:0000256" key="2">
    <source>
        <dbReference type="SAM" id="SignalP"/>
    </source>
</evidence>
<dbReference type="RefSeq" id="WP_013415198.1">
    <property type="nucleotide sequence ID" value="NC_014659.1"/>
</dbReference>
<dbReference type="EMBL" id="FN563149">
    <property type="protein sequence ID" value="CBH47275.1"/>
    <property type="molecule type" value="Genomic_DNA"/>
</dbReference>
<dbReference type="AlphaFoldDB" id="A0A3S5Y414"/>
<dbReference type="Pfam" id="PF09203">
    <property type="entry name" value="MspA"/>
    <property type="match status" value="1"/>
</dbReference>
<accession>A0A3S5Y414</accession>
<dbReference type="InterPro" id="IPR036435">
    <property type="entry name" value="Leukocidin/porin_MspA_sf"/>
</dbReference>
<feature type="signal peptide" evidence="2">
    <location>
        <begin position="1"/>
        <end position="42"/>
    </location>
</feature>
<evidence type="ECO:0000313" key="4">
    <source>
        <dbReference type="Proteomes" id="UP000006892"/>
    </source>
</evidence>
<dbReference type="InterPro" id="IPR015286">
    <property type="entry name" value="Porin_fam_mycobact-type"/>
</dbReference>
<feature type="chain" id="PRO_5018734904" evidence="2">
    <location>
        <begin position="43"/>
        <end position="249"/>
    </location>
</feature>
<evidence type="ECO:0000313" key="3">
    <source>
        <dbReference type="EMBL" id="CBH47275.1"/>
    </source>
</evidence>
<proteinExistence type="predicted"/>
<dbReference type="SUPFAM" id="SSF56959">
    <property type="entry name" value="Leukocidin-like"/>
    <property type="match status" value="1"/>
</dbReference>
<name>A0A3S5Y414_RHOH1</name>
<dbReference type="Proteomes" id="UP001154400">
    <property type="component" value="Chromosome"/>
</dbReference>
<sequence>MHANRRSLLRHFRRRSFTRSATAVVAGSAALLLAGAVGTAGAAVTQQENTSAHTVSFDGWDLTVEQTGQSINSVQPLSGNQFTRDLFASQRALATVSGNGGSPYTGGTLEVGYQIGYQADVSNGAVITGNAGVTPGAVFIPEVSENLILTADPEVPAVVELFNGQALELGVETPVEGNLSTQIAPGTIATVPVQKKECKSTQCAITLRDVHLEVNHALGTVSVRSYAIFTASTDIADDVVVSYGPPVIV</sequence>
<keyword evidence="1 2" id="KW-0732">Signal</keyword>
<protein>
    <submittedName>
        <fullName evidence="3">Secreted protein</fullName>
    </submittedName>
</protein>
<gene>
    <name evidence="3" type="ordered locus">REQ_11770</name>
</gene>
<dbReference type="Gene3D" id="2.60.40.1650">
    <property type="entry name" value="Porin MspA (Ig-like beta-sandwich domain)"/>
    <property type="match status" value="2"/>
</dbReference>
<dbReference type="KEGG" id="req:REQ_11770"/>
<organism evidence="3">
    <name type="scientific">Rhodococcus hoagii (strain 103S)</name>
    <name type="common">Rhodococcus equi</name>
    <dbReference type="NCBI Taxonomy" id="685727"/>
    <lineage>
        <taxon>Bacteria</taxon>
        <taxon>Bacillati</taxon>
        <taxon>Actinomycetota</taxon>
        <taxon>Actinomycetes</taxon>
        <taxon>Mycobacteriales</taxon>
        <taxon>Nocardiaceae</taxon>
        <taxon>Prescottella</taxon>
    </lineage>
</organism>
<reference evidence="3" key="1">
    <citation type="journal article" date="2010" name="PLoS Genet.">
        <title>The genome of a pathogenic rhodococcus: cooptive virulence underpinned by key gene acquisitions.</title>
        <authorList>
            <person name="Letek M."/>
            <person name="Gonzalez P."/>
            <person name="Macarthur I."/>
            <person name="Rodriguez H."/>
            <person name="Freeman T.C."/>
            <person name="Valero-Rello A."/>
            <person name="Blanco M."/>
            <person name="Buckley T."/>
            <person name="Cherevach I."/>
            <person name="Fahey R."/>
            <person name="Hapeshi A."/>
            <person name="Holdstock J."/>
            <person name="Leadon D."/>
            <person name="Navas J."/>
            <person name="Ocampo A."/>
            <person name="Quail M.A."/>
            <person name="Sanders M."/>
            <person name="Scortti M.M."/>
            <person name="Prescott J.F."/>
            <person name="Fogarty U."/>
            <person name="Meijer W.G."/>
            <person name="Parkhill J."/>
            <person name="Bentley S.D."/>
            <person name="Vazquez-Boland J.A."/>
        </authorList>
    </citation>
    <scope>NUCLEOTIDE SEQUENCE [LARGE SCALE GENOMIC DNA]</scope>
    <source>
        <strain evidence="3 4">103S</strain>
    </source>
</reference>
<evidence type="ECO:0000256" key="1">
    <source>
        <dbReference type="ARBA" id="ARBA00022729"/>
    </source>
</evidence>